<gene>
    <name evidence="2" type="ORF">SEMRO_1_G000410.1</name>
</gene>
<evidence type="ECO:0000256" key="1">
    <source>
        <dbReference type="SAM" id="MobiDB-lite"/>
    </source>
</evidence>
<dbReference type="EMBL" id="CAICTM010000001">
    <property type="protein sequence ID" value="CAB9496062.1"/>
    <property type="molecule type" value="Genomic_DNA"/>
</dbReference>
<keyword evidence="3" id="KW-1185">Reference proteome</keyword>
<name>A0A9N8H188_9STRA</name>
<accession>A0A9N8H188</accession>
<feature type="compositionally biased region" description="Low complexity" evidence="1">
    <location>
        <begin position="12"/>
        <end position="25"/>
    </location>
</feature>
<organism evidence="2 3">
    <name type="scientific">Seminavis robusta</name>
    <dbReference type="NCBI Taxonomy" id="568900"/>
    <lineage>
        <taxon>Eukaryota</taxon>
        <taxon>Sar</taxon>
        <taxon>Stramenopiles</taxon>
        <taxon>Ochrophyta</taxon>
        <taxon>Bacillariophyta</taxon>
        <taxon>Bacillariophyceae</taxon>
        <taxon>Bacillariophycidae</taxon>
        <taxon>Naviculales</taxon>
        <taxon>Naviculaceae</taxon>
        <taxon>Seminavis</taxon>
    </lineage>
</organism>
<sequence length="89" mass="10045">MDDLLDRRMEEGSSSNSSAGDLSSLDGLVPIKTDIQFYWDPAPSSKSPGSENLKPLKKLPHKFLTRKLQQAFVAKRKHRVNEEHEPLIS</sequence>
<evidence type="ECO:0000313" key="3">
    <source>
        <dbReference type="Proteomes" id="UP001153069"/>
    </source>
</evidence>
<feature type="compositionally biased region" description="Basic and acidic residues" evidence="1">
    <location>
        <begin position="1"/>
        <end position="11"/>
    </location>
</feature>
<evidence type="ECO:0000313" key="2">
    <source>
        <dbReference type="EMBL" id="CAB9496062.1"/>
    </source>
</evidence>
<comment type="caution">
    <text evidence="2">The sequence shown here is derived from an EMBL/GenBank/DDBJ whole genome shotgun (WGS) entry which is preliminary data.</text>
</comment>
<dbReference type="Proteomes" id="UP001153069">
    <property type="component" value="Unassembled WGS sequence"/>
</dbReference>
<protein>
    <submittedName>
        <fullName evidence="2">Uncharacterized protein</fullName>
    </submittedName>
</protein>
<proteinExistence type="predicted"/>
<dbReference type="AlphaFoldDB" id="A0A9N8H188"/>
<reference evidence="2" key="1">
    <citation type="submission" date="2020-06" db="EMBL/GenBank/DDBJ databases">
        <authorList>
            <consortium name="Plant Systems Biology data submission"/>
        </authorList>
    </citation>
    <scope>NUCLEOTIDE SEQUENCE</scope>
    <source>
        <strain evidence="2">D6</strain>
    </source>
</reference>
<feature type="region of interest" description="Disordered" evidence="1">
    <location>
        <begin position="1"/>
        <end position="25"/>
    </location>
</feature>